<proteinExistence type="predicted"/>
<sequence>MELFSLIPPSPFLQRTTRAGLHCHRLTVAIILSLSKKFGDSFLCRTIRKWNVLPAHVFPPSCNLGSFKRGVKKQHAGRQGEDGWCGR</sequence>
<evidence type="ECO:0000313" key="1">
    <source>
        <dbReference type="EMBL" id="CAH0397335.1"/>
    </source>
</evidence>
<reference evidence="1" key="1">
    <citation type="submission" date="2021-12" db="EMBL/GenBank/DDBJ databases">
        <authorList>
            <person name="King R."/>
        </authorList>
    </citation>
    <scope>NUCLEOTIDE SEQUENCE</scope>
</reference>
<accession>A0ABN8APK8</accession>
<dbReference type="EMBL" id="OU963894">
    <property type="protein sequence ID" value="CAH0397335.1"/>
    <property type="molecule type" value="Genomic_DNA"/>
</dbReference>
<organism evidence="1 2">
    <name type="scientific">Chilo suppressalis</name>
    <name type="common">Asiatic rice borer moth</name>
    <dbReference type="NCBI Taxonomy" id="168631"/>
    <lineage>
        <taxon>Eukaryota</taxon>
        <taxon>Metazoa</taxon>
        <taxon>Ecdysozoa</taxon>
        <taxon>Arthropoda</taxon>
        <taxon>Hexapoda</taxon>
        <taxon>Insecta</taxon>
        <taxon>Pterygota</taxon>
        <taxon>Neoptera</taxon>
        <taxon>Endopterygota</taxon>
        <taxon>Lepidoptera</taxon>
        <taxon>Glossata</taxon>
        <taxon>Ditrysia</taxon>
        <taxon>Pyraloidea</taxon>
        <taxon>Crambidae</taxon>
        <taxon>Crambinae</taxon>
        <taxon>Chilo</taxon>
    </lineage>
</organism>
<dbReference type="Proteomes" id="UP001153292">
    <property type="component" value="Chromosome 1"/>
</dbReference>
<evidence type="ECO:0000313" key="2">
    <source>
        <dbReference type="Proteomes" id="UP001153292"/>
    </source>
</evidence>
<gene>
    <name evidence="1" type="ORF">CHILSU_LOCUS401</name>
</gene>
<keyword evidence="2" id="KW-1185">Reference proteome</keyword>
<protein>
    <submittedName>
        <fullName evidence="1">Uncharacterized protein</fullName>
    </submittedName>
</protein>
<name>A0ABN8APK8_CHISP</name>